<feature type="domain" description="Sigma factor regulator C-terminal" evidence="2">
    <location>
        <begin position="165"/>
        <end position="349"/>
    </location>
</feature>
<dbReference type="Pfam" id="PF13800">
    <property type="entry name" value="Sigma_reg_N"/>
    <property type="match status" value="1"/>
</dbReference>
<evidence type="ECO:0000259" key="3">
    <source>
        <dbReference type="Pfam" id="PF13800"/>
    </source>
</evidence>
<evidence type="ECO:0000313" key="5">
    <source>
        <dbReference type="Proteomes" id="UP000198604"/>
    </source>
</evidence>
<gene>
    <name evidence="4" type="ORF">BN1356_02253</name>
</gene>
<keyword evidence="1" id="KW-1133">Transmembrane helix</keyword>
<reference evidence="5" key="1">
    <citation type="submission" date="2015-03" db="EMBL/GenBank/DDBJ databases">
        <authorList>
            <person name="Urmite Genomes"/>
        </authorList>
    </citation>
    <scope>NUCLEOTIDE SEQUENCE [LARGE SCALE GENOMIC DNA]</scope>
    <source>
        <strain evidence="5">FF10</strain>
    </source>
</reference>
<evidence type="ECO:0000313" key="4">
    <source>
        <dbReference type="EMBL" id="CQR25907.1"/>
    </source>
</evidence>
<dbReference type="InterPro" id="IPR025672">
    <property type="entry name" value="Sigma_reg_C_dom"/>
</dbReference>
<sequence length="361" mass="40987">MKNLSSFEQIAKKNKRKHGLKLVVGSCLLALIAIAGIYYSLEKLASKNAEKAMEHYMRLSEIAYPNIDYISWGYQATSHFSGNFYSNRVKDIDGIMVPFEKYTGNYSLLLTYPLNQDEHLKSGDGGKSDYTYGGVQKIPIFYNKNAKEPVYLKSTHDLDFIPQMSGQAVEVAITFDKPYTLAEIEKKVPDNLKLNWIWIGQDNEVDFSRDLANQFGFRPYFDRGLEAEEQAALNKEIEETMHNDPQADISAIYEKYKKKIQVNPLEGMQNSFSVFQDNLKKFLAAGYGFTSTTGADGKTYSTDQYLKDYLEANQDPKTATFAGVILTGRAENFAQLENADWIYASNIGQSVQIQPYHQLEK</sequence>
<proteinExistence type="predicted"/>
<feature type="transmembrane region" description="Helical" evidence="1">
    <location>
        <begin position="20"/>
        <end position="41"/>
    </location>
</feature>
<dbReference type="RefSeq" id="WP_093651428.1">
    <property type="nucleotide sequence ID" value="NZ_CTEN01000005.1"/>
</dbReference>
<keyword evidence="1" id="KW-0812">Transmembrane</keyword>
<evidence type="ECO:0000256" key="1">
    <source>
        <dbReference type="SAM" id="Phobius"/>
    </source>
</evidence>
<organism evidence="4 5">
    <name type="scientific">Streptococcus varani</name>
    <dbReference type="NCBI Taxonomy" id="1608583"/>
    <lineage>
        <taxon>Bacteria</taxon>
        <taxon>Bacillati</taxon>
        <taxon>Bacillota</taxon>
        <taxon>Bacilli</taxon>
        <taxon>Lactobacillales</taxon>
        <taxon>Streptococcaceae</taxon>
        <taxon>Streptococcus</taxon>
    </lineage>
</organism>
<dbReference type="STRING" id="1608583.BN1356_02253"/>
<evidence type="ECO:0000259" key="2">
    <source>
        <dbReference type="Pfam" id="PF13791"/>
    </source>
</evidence>
<dbReference type="EMBL" id="CTEN01000005">
    <property type="protein sequence ID" value="CQR25907.1"/>
    <property type="molecule type" value="Genomic_DNA"/>
</dbReference>
<accession>A0A0E4H9C3</accession>
<keyword evidence="5" id="KW-1185">Reference proteome</keyword>
<protein>
    <submittedName>
        <fullName evidence="4">Membrane protein</fullName>
    </submittedName>
</protein>
<name>A0A0E4H9C3_9STRE</name>
<dbReference type="AlphaFoldDB" id="A0A0E4H9C3"/>
<dbReference type="Pfam" id="PF13791">
    <property type="entry name" value="Sigma_reg_C"/>
    <property type="match status" value="1"/>
</dbReference>
<keyword evidence="1" id="KW-0472">Membrane</keyword>
<dbReference type="OrthoDB" id="1730160at2"/>
<feature type="domain" description="Sigma factor regulator N-terminal" evidence="3">
    <location>
        <begin position="9"/>
        <end position="94"/>
    </location>
</feature>
<dbReference type="InterPro" id="IPR029101">
    <property type="entry name" value="Sigma_reg_N"/>
</dbReference>
<dbReference type="Proteomes" id="UP000198604">
    <property type="component" value="Unassembled WGS sequence"/>
</dbReference>